<dbReference type="NCBIfam" id="TIGR00204">
    <property type="entry name" value="dxs"/>
    <property type="match status" value="1"/>
</dbReference>
<dbReference type="NCBIfam" id="NF003933">
    <property type="entry name" value="PRK05444.2-2"/>
    <property type="match status" value="1"/>
</dbReference>
<dbReference type="Pfam" id="PF02779">
    <property type="entry name" value="Transket_pyr"/>
    <property type="match status" value="1"/>
</dbReference>
<accession>A0ABT9NIB7</accession>
<name>A0ABT9NIB7_9ACTO</name>
<dbReference type="SMART" id="SM00861">
    <property type="entry name" value="Transket_pyr"/>
    <property type="match status" value="1"/>
</dbReference>
<dbReference type="PROSITE" id="PS00801">
    <property type="entry name" value="TRANSKETOLASE_1"/>
    <property type="match status" value="1"/>
</dbReference>
<dbReference type="RefSeq" id="WP_307683307.1">
    <property type="nucleotide sequence ID" value="NZ_JAUSQX010000001.1"/>
</dbReference>
<feature type="binding site" evidence="10">
    <location>
        <position position="182"/>
    </location>
    <ligand>
        <name>Mg(2+)</name>
        <dbReference type="ChEBI" id="CHEBI:18420"/>
    </ligand>
</feature>
<dbReference type="Proteomes" id="UP001243212">
    <property type="component" value="Unassembled WGS sequence"/>
</dbReference>
<comment type="catalytic activity">
    <reaction evidence="10">
        <text>D-glyceraldehyde 3-phosphate + pyruvate + H(+) = 1-deoxy-D-xylulose 5-phosphate + CO2</text>
        <dbReference type="Rhea" id="RHEA:12605"/>
        <dbReference type="ChEBI" id="CHEBI:15361"/>
        <dbReference type="ChEBI" id="CHEBI:15378"/>
        <dbReference type="ChEBI" id="CHEBI:16526"/>
        <dbReference type="ChEBI" id="CHEBI:57792"/>
        <dbReference type="ChEBI" id="CHEBI:59776"/>
        <dbReference type="EC" id="2.2.1.7"/>
    </reaction>
</comment>
<dbReference type="PROSITE" id="PS00802">
    <property type="entry name" value="TRANSKETOLASE_2"/>
    <property type="match status" value="1"/>
</dbReference>
<dbReference type="CDD" id="cd07033">
    <property type="entry name" value="TPP_PYR_DXS_TK_like"/>
    <property type="match status" value="1"/>
</dbReference>
<dbReference type="Gene3D" id="3.40.50.920">
    <property type="match status" value="1"/>
</dbReference>
<dbReference type="InterPro" id="IPR005477">
    <property type="entry name" value="Dxylulose-5-P_synthase"/>
</dbReference>
<evidence type="ECO:0000259" key="11">
    <source>
        <dbReference type="SMART" id="SM00861"/>
    </source>
</evidence>
<evidence type="ECO:0000256" key="8">
    <source>
        <dbReference type="ARBA" id="ARBA00023052"/>
    </source>
</evidence>
<evidence type="ECO:0000256" key="5">
    <source>
        <dbReference type="ARBA" id="ARBA00022723"/>
    </source>
</evidence>
<dbReference type="InterPro" id="IPR049557">
    <property type="entry name" value="Transketolase_CS"/>
</dbReference>
<evidence type="ECO:0000313" key="13">
    <source>
        <dbReference type="Proteomes" id="UP001243212"/>
    </source>
</evidence>
<evidence type="ECO:0000256" key="1">
    <source>
        <dbReference type="ARBA" id="ARBA00004980"/>
    </source>
</evidence>
<dbReference type="PANTHER" id="PTHR43322:SF5">
    <property type="entry name" value="1-DEOXY-D-XYLULOSE-5-PHOSPHATE SYNTHASE, CHLOROPLASTIC"/>
    <property type="match status" value="1"/>
</dbReference>
<feature type="binding site" evidence="10">
    <location>
        <position position="81"/>
    </location>
    <ligand>
        <name>thiamine diphosphate</name>
        <dbReference type="ChEBI" id="CHEBI:58937"/>
    </ligand>
</feature>
<reference evidence="12 13" key="1">
    <citation type="submission" date="2023-07" db="EMBL/GenBank/DDBJ databases">
        <title>Sequencing the genomes of 1000 actinobacteria strains.</title>
        <authorList>
            <person name="Klenk H.-P."/>
        </authorList>
    </citation>
    <scope>NUCLEOTIDE SEQUENCE [LARGE SCALE GENOMIC DNA]</scope>
    <source>
        <strain evidence="12 13">DSM 17163</strain>
    </source>
</reference>
<comment type="subunit">
    <text evidence="3 10">Homodimer.</text>
</comment>
<keyword evidence="9 10" id="KW-0414">Isoprene biosynthesis</keyword>
<evidence type="ECO:0000256" key="4">
    <source>
        <dbReference type="ARBA" id="ARBA00022679"/>
    </source>
</evidence>
<evidence type="ECO:0000313" key="12">
    <source>
        <dbReference type="EMBL" id="MDP9807136.1"/>
    </source>
</evidence>
<protein>
    <recommendedName>
        <fullName evidence="10">1-deoxy-D-xylulose-5-phosphate synthase</fullName>
        <ecNumber evidence="10">2.2.1.7</ecNumber>
    </recommendedName>
    <alternativeName>
        <fullName evidence="10">1-deoxyxylulose-5-phosphate synthase</fullName>
        <shortName evidence="10">DXP synthase</shortName>
        <shortName evidence="10">DXPS</shortName>
    </alternativeName>
</protein>
<dbReference type="EC" id="2.2.1.7" evidence="10"/>
<dbReference type="InterPro" id="IPR020826">
    <property type="entry name" value="Transketolase_BS"/>
</dbReference>
<evidence type="ECO:0000256" key="7">
    <source>
        <dbReference type="ARBA" id="ARBA00022977"/>
    </source>
</evidence>
<evidence type="ECO:0000256" key="2">
    <source>
        <dbReference type="ARBA" id="ARBA00011081"/>
    </source>
</evidence>
<dbReference type="PANTHER" id="PTHR43322">
    <property type="entry name" value="1-D-DEOXYXYLULOSE 5-PHOSPHATE SYNTHASE-RELATED"/>
    <property type="match status" value="1"/>
</dbReference>
<keyword evidence="8 10" id="KW-0786">Thiamine pyrophosphate</keyword>
<gene>
    <name evidence="10" type="primary">dxs</name>
    <name evidence="12" type="ORF">J2S70_001718</name>
</gene>
<keyword evidence="6 10" id="KW-0460">Magnesium</keyword>
<dbReference type="HAMAP" id="MF_00315">
    <property type="entry name" value="DXP_synth"/>
    <property type="match status" value="1"/>
</dbReference>
<comment type="function">
    <text evidence="10">Catalyzes the acyloin condensation reaction between C atoms 2 and 3 of pyruvate and glyceraldehyde 3-phosphate to yield 1-deoxy-D-xylulose-5-phosphate (DXP).</text>
</comment>
<organism evidence="12 13">
    <name type="scientific">Trueperella bonasi</name>
    <dbReference type="NCBI Taxonomy" id="312286"/>
    <lineage>
        <taxon>Bacteria</taxon>
        <taxon>Bacillati</taxon>
        <taxon>Actinomycetota</taxon>
        <taxon>Actinomycetes</taxon>
        <taxon>Actinomycetales</taxon>
        <taxon>Actinomycetaceae</taxon>
        <taxon>Trueperella</taxon>
    </lineage>
</organism>
<feature type="domain" description="Transketolase-like pyrimidine-binding" evidence="11">
    <location>
        <begin position="329"/>
        <end position="492"/>
    </location>
</feature>
<dbReference type="GO" id="GO:0008661">
    <property type="term" value="F:1-deoxy-D-xylulose-5-phosphate synthase activity"/>
    <property type="evidence" value="ECO:0007669"/>
    <property type="project" value="UniProtKB-EC"/>
</dbReference>
<dbReference type="InterPro" id="IPR009014">
    <property type="entry name" value="Transketo_C/PFOR_II"/>
</dbReference>
<feature type="binding site" evidence="10">
    <location>
        <position position="152"/>
    </location>
    <ligand>
        <name>Mg(2+)</name>
        <dbReference type="ChEBI" id="CHEBI:18420"/>
    </ligand>
</feature>
<evidence type="ECO:0000256" key="9">
    <source>
        <dbReference type="ARBA" id="ARBA00023229"/>
    </source>
</evidence>
<comment type="similarity">
    <text evidence="2 10">Belongs to the transketolase family. DXPS subfamily.</text>
</comment>
<feature type="binding site" evidence="10">
    <location>
        <begin position="153"/>
        <end position="154"/>
    </location>
    <ligand>
        <name>thiamine diphosphate</name>
        <dbReference type="ChEBI" id="CHEBI:58937"/>
    </ligand>
</feature>
<evidence type="ECO:0000256" key="6">
    <source>
        <dbReference type="ARBA" id="ARBA00022842"/>
    </source>
</evidence>
<dbReference type="InterPro" id="IPR033248">
    <property type="entry name" value="Transketolase_C"/>
</dbReference>
<dbReference type="SUPFAM" id="SSF52518">
    <property type="entry name" value="Thiamin diphosphate-binding fold (THDP-binding)"/>
    <property type="match status" value="2"/>
</dbReference>
<dbReference type="InterPro" id="IPR029061">
    <property type="entry name" value="THDP-binding"/>
</dbReference>
<keyword evidence="13" id="KW-1185">Reference proteome</keyword>
<dbReference type="Pfam" id="PF02780">
    <property type="entry name" value="Transketolase_C"/>
    <property type="match status" value="1"/>
</dbReference>
<feature type="binding site" evidence="10">
    <location>
        <position position="182"/>
    </location>
    <ligand>
        <name>thiamine diphosphate</name>
        <dbReference type="ChEBI" id="CHEBI:58937"/>
    </ligand>
</feature>
<comment type="pathway">
    <text evidence="1 10">Metabolic intermediate biosynthesis; 1-deoxy-D-xylulose 5-phosphate biosynthesis; 1-deoxy-D-xylulose 5-phosphate from D-glyceraldehyde 3-phosphate and pyruvate: step 1/1.</text>
</comment>
<evidence type="ECO:0000256" key="3">
    <source>
        <dbReference type="ARBA" id="ARBA00011738"/>
    </source>
</evidence>
<comment type="caution">
    <text evidence="12">The sequence shown here is derived from an EMBL/GenBank/DDBJ whole genome shotgun (WGS) entry which is preliminary data.</text>
</comment>
<feature type="binding site" evidence="10">
    <location>
        <begin position="121"/>
        <end position="123"/>
    </location>
    <ligand>
        <name>thiamine diphosphate</name>
        <dbReference type="ChEBI" id="CHEBI:58937"/>
    </ligand>
</feature>
<feature type="binding site" evidence="10">
    <location>
        <position position="380"/>
    </location>
    <ligand>
        <name>thiamine diphosphate</name>
        <dbReference type="ChEBI" id="CHEBI:58937"/>
    </ligand>
</feature>
<feature type="binding site" evidence="10">
    <location>
        <position position="299"/>
    </location>
    <ligand>
        <name>thiamine diphosphate</name>
        <dbReference type="ChEBI" id="CHEBI:58937"/>
    </ligand>
</feature>
<sequence>MRRYSFGGNVILDSINSPADLRKLKPKQLEKLAEEIRRFLVTNVAKTGGHLGPNLGVVELTIALHRVFDSPADPLVWDTGHQAYVHKILTGRKDFTKLRQEEGLSGYPSRAESAHDIVENSHASTALSWADGIARGLQLAGRDNRAVAIIGDGAMTGGMAWEALNNIAEDPDRPIVIVLNDNGRSYAPTVGGFVRRLDPVRKLDAVRVNRDYDHFLDWGKRTLQSSGVPGQLTYDALRGIKKGMKEVLFDAGIFDSLGLKYMGPIDGHDIKSLEEALTMARDYGGPVVVHTITEKGRGYKPAETNKADRFHAVGRIHPETGLPVEPSRFGWTSIFAEEIVRIARKDPTVVAITAAMLEPVGLKPMLKEFPKRVIDVGIAEQHALTMAAGLAHAGYSPVVALYATFMNRGFDQLLMDIALHNEPVTICLDRAGITGDDGASHNGMWDLSLAAMIPNLKVAVPRDEATMRELLREAIKTPAPTLVRYPKGSIPKELPTFRKIGSLDVIYEHQVDGVAPIVLVAIGPMAHTMVEAAKHMDDESIIVIDPRWVLPINEDLVNLISNASGAVVLEDGLIDGGVGDELRLALTDAGHYLPVHNLGIAKEFIHHAARKDILAYQNMDIAAVIDATRSVRSKIKSSAEVD</sequence>
<dbReference type="CDD" id="cd02007">
    <property type="entry name" value="TPP_DXS"/>
    <property type="match status" value="1"/>
</dbReference>
<keyword evidence="7 10" id="KW-0784">Thiamine biosynthesis</keyword>
<dbReference type="Gene3D" id="3.40.50.970">
    <property type="match status" value="2"/>
</dbReference>
<dbReference type="SUPFAM" id="SSF52922">
    <property type="entry name" value="TK C-terminal domain-like"/>
    <property type="match status" value="1"/>
</dbReference>
<keyword evidence="5 10" id="KW-0479">Metal-binding</keyword>
<proteinExistence type="inferred from homology"/>
<evidence type="ECO:0000256" key="10">
    <source>
        <dbReference type="HAMAP-Rule" id="MF_00315"/>
    </source>
</evidence>
<comment type="cofactor">
    <cofactor evidence="10">
        <name>Mg(2+)</name>
        <dbReference type="ChEBI" id="CHEBI:18420"/>
    </cofactor>
    <text evidence="10">Binds 1 Mg(2+) ion per subunit.</text>
</comment>
<keyword evidence="4 10" id="KW-0808">Transferase</keyword>
<comment type="cofactor">
    <cofactor evidence="10">
        <name>thiamine diphosphate</name>
        <dbReference type="ChEBI" id="CHEBI:58937"/>
    </cofactor>
    <text evidence="10">Binds 1 thiamine pyrophosphate per subunit.</text>
</comment>
<dbReference type="EMBL" id="JAUSQX010000001">
    <property type="protein sequence ID" value="MDP9807136.1"/>
    <property type="molecule type" value="Genomic_DNA"/>
</dbReference>
<dbReference type="Pfam" id="PF13292">
    <property type="entry name" value="DXP_synthase_N"/>
    <property type="match status" value="1"/>
</dbReference>
<dbReference type="InterPro" id="IPR005475">
    <property type="entry name" value="Transketolase-like_Pyr-bd"/>
</dbReference>